<dbReference type="GO" id="GO:0045944">
    <property type="term" value="P:positive regulation of transcription by RNA polymerase II"/>
    <property type="evidence" value="ECO:0007669"/>
    <property type="project" value="TreeGrafter"/>
</dbReference>
<keyword evidence="4" id="KW-0863">Zinc-finger</keyword>
<dbReference type="SUPFAM" id="SSF57716">
    <property type="entry name" value="Glucocorticoid receptor-like (DNA-binding domain)"/>
    <property type="match status" value="1"/>
</dbReference>
<evidence type="ECO:0000256" key="8">
    <source>
        <dbReference type="ARBA" id="ARBA00023163"/>
    </source>
</evidence>
<keyword evidence="6" id="KW-0805">Transcription regulation</keyword>
<keyword evidence="8" id="KW-0804">Transcription</keyword>
<evidence type="ECO:0000256" key="1">
    <source>
        <dbReference type="ARBA" id="ARBA00004123"/>
    </source>
</evidence>
<dbReference type="PROSITE" id="PS00031">
    <property type="entry name" value="NUCLEAR_REC_DBD_1"/>
    <property type="match status" value="1"/>
</dbReference>
<proteinExistence type="inferred from homology"/>
<dbReference type="AlphaFoldDB" id="A0A1I7XR87"/>
<evidence type="ECO:0000313" key="12">
    <source>
        <dbReference type="Proteomes" id="UP000095283"/>
    </source>
</evidence>
<name>A0A1I7XR87_HETBA</name>
<dbReference type="Pfam" id="PF00105">
    <property type="entry name" value="zf-C4"/>
    <property type="match status" value="1"/>
</dbReference>
<dbReference type="GO" id="GO:0030154">
    <property type="term" value="P:cell differentiation"/>
    <property type="evidence" value="ECO:0007669"/>
    <property type="project" value="TreeGrafter"/>
</dbReference>
<dbReference type="PRINTS" id="PR00047">
    <property type="entry name" value="STROIDFINGER"/>
</dbReference>
<keyword evidence="5" id="KW-0862">Zinc</keyword>
<dbReference type="Proteomes" id="UP000095283">
    <property type="component" value="Unplaced"/>
</dbReference>
<evidence type="ECO:0000256" key="7">
    <source>
        <dbReference type="ARBA" id="ARBA00023125"/>
    </source>
</evidence>
<dbReference type="GO" id="GO:0000122">
    <property type="term" value="P:negative regulation of transcription by RNA polymerase II"/>
    <property type="evidence" value="ECO:0007669"/>
    <property type="project" value="TreeGrafter"/>
</dbReference>
<evidence type="ECO:0000259" key="11">
    <source>
        <dbReference type="PROSITE" id="PS51030"/>
    </source>
</evidence>
<dbReference type="Gene3D" id="3.30.50.10">
    <property type="entry name" value="Erythroid Transcription Factor GATA-1, subunit A"/>
    <property type="match status" value="1"/>
</dbReference>
<evidence type="ECO:0000256" key="10">
    <source>
        <dbReference type="ARBA" id="ARBA00023242"/>
    </source>
</evidence>
<organism evidence="12 13">
    <name type="scientific">Heterorhabditis bacteriophora</name>
    <name type="common">Entomopathogenic nematode worm</name>
    <dbReference type="NCBI Taxonomy" id="37862"/>
    <lineage>
        <taxon>Eukaryota</taxon>
        <taxon>Metazoa</taxon>
        <taxon>Ecdysozoa</taxon>
        <taxon>Nematoda</taxon>
        <taxon>Chromadorea</taxon>
        <taxon>Rhabditida</taxon>
        <taxon>Rhabditina</taxon>
        <taxon>Rhabditomorpha</taxon>
        <taxon>Strongyloidea</taxon>
        <taxon>Heterorhabditidae</taxon>
        <taxon>Heterorhabditis</taxon>
    </lineage>
</organism>
<dbReference type="PROSITE" id="PS51030">
    <property type="entry name" value="NUCLEAR_REC_DBD_2"/>
    <property type="match status" value="1"/>
</dbReference>
<dbReference type="WBParaSite" id="Hba_20244">
    <property type="protein sequence ID" value="Hba_20244"/>
    <property type="gene ID" value="Hba_20244"/>
</dbReference>
<evidence type="ECO:0000256" key="5">
    <source>
        <dbReference type="ARBA" id="ARBA00022833"/>
    </source>
</evidence>
<evidence type="ECO:0000256" key="4">
    <source>
        <dbReference type="ARBA" id="ARBA00022771"/>
    </source>
</evidence>
<dbReference type="FunFam" id="3.30.50.10:FF:000006">
    <property type="entry name" value="Nuclear receptor subfamily 5 group A member"/>
    <property type="match status" value="1"/>
</dbReference>
<sequence>MNVPRVSSPSRDMVSRDSGGELCVVCGDKASGRHYGAVSCEGCKGFFKRSIRKQIGYICRGAKDCPVTKFHRNRCQYCRLKKCLAMGMRKKQARNRWNAASIAILISSGHVTNNNYRRATHTQLNEGHPRLRRRWKARASTFSTLMRKREFRVVAYTVLTT</sequence>
<comment type="subcellular location">
    <subcellularLocation>
        <location evidence="1">Nucleus</location>
    </subcellularLocation>
</comment>
<dbReference type="GO" id="GO:0090575">
    <property type="term" value="C:RNA polymerase II transcription regulator complex"/>
    <property type="evidence" value="ECO:0007669"/>
    <property type="project" value="TreeGrafter"/>
</dbReference>
<dbReference type="PANTHER" id="PTHR24082">
    <property type="entry name" value="NUCLEAR HORMONE RECEPTOR"/>
    <property type="match status" value="1"/>
</dbReference>
<keyword evidence="10" id="KW-0539">Nucleus</keyword>
<dbReference type="InterPro" id="IPR013088">
    <property type="entry name" value="Znf_NHR/GATA"/>
</dbReference>
<dbReference type="GO" id="GO:0000978">
    <property type="term" value="F:RNA polymerase II cis-regulatory region sequence-specific DNA binding"/>
    <property type="evidence" value="ECO:0007669"/>
    <property type="project" value="TreeGrafter"/>
</dbReference>
<evidence type="ECO:0000256" key="2">
    <source>
        <dbReference type="ARBA" id="ARBA00005993"/>
    </source>
</evidence>
<dbReference type="GO" id="GO:0004879">
    <property type="term" value="F:nuclear receptor activity"/>
    <property type="evidence" value="ECO:0007669"/>
    <property type="project" value="TreeGrafter"/>
</dbReference>
<feature type="domain" description="Nuclear receptor" evidence="11">
    <location>
        <begin position="20"/>
        <end position="95"/>
    </location>
</feature>
<evidence type="ECO:0000256" key="3">
    <source>
        <dbReference type="ARBA" id="ARBA00022723"/>
    </source>
</evidence>
<evidence type="ECO:0000256" key="6">
    <source>
        <dbReference type="ARBA" id="ARBA00023015"/>
    </source>
</evidence>
<keyword evidence="3" id="KW-0479">Metal-binding</keyword>
<evidence type="ECO:0000256" key="9">
    <source>
        <dbReference type="ARBA" id="ARBA00023170"/>
    </source>
</evidence>
<comment type="similarity">
    <text evidence="2">Belongs to the nuclear hormone receptor family.</text>
</comment>
<reference evidence="13" key="1">
    <citation type="submission" date="2016-11" db="UniProtKB">
        <authorList>
            <consortium name="WormBaseParasite"/>
        </authorList>
    </citation>
    <scope>IDENTIFICATION</scope>
</reference>
<protein>
    <submittedName>
        <fullName evidence="13">Nuclear receptor domain-containing protein</fullName>
    </submittedName>
</protein>
<accession>A0A1I7XR87</accession>
<dbReference type="PANTHER" id="PTHR24082:SF507">
    <property type="entry name" value="BILE ACID RECEPTOR-RELATED"/>
    <property type="match status" value="1"/>
</dbReference>
<keyword evidence="12" id="KW-1185">Reference proteome</keyword>
<dbReference type="SMART" id="SM00399">
    <property type="entry name" value="ZnF_C4"/>
    <property type="match status" value="1"/>
</dbReference>
<keyword evidence="9" id="KW-0675">Receptor</keyword>
<dbReference type="InterPro" id="IPR050234">
    <property type="entry name" value="Nuclear_hormone_rcpt_NR1"/>
</dbReference>
<evidence type="ECO:0000313" key="13">
    <source>
        <dbReference type="WBParaSite" id="Hba_20244"/>
    </source>
</evidence>
<keyword evidence="7" id="KW-0238">DNA-binding</keyword>
<dbReference type="GO" id="GO:0008270">
    <property type="term" value="F:zinc ion binding"/>
    <property type="evidence" value="ECO:0007669"/>
    <property type="project" value="UniProtKB-KW"/>
</dbReference>
<dbReference type="InterPro" id="IPR001628">
    <property type="entry name" value="Znf_hrmn_rcpt"/>
</dbReference>